<protein>
    <submittedName>
        <fullName evidence="1">DUF4906 domain-containing protein</fullName>
    </submittedName>
</protein>
<dbReference type="AlphaFoldDB" id="A0A6G1ZKF8"/>
<comment type="caution">
    <text evidence="1">The sequence shown here is derived from an EMBL/GenBank/DDBJ whole genome shotgun (WGS) entry which is preliminary data.</text>
</comment>
<evidence type="ECO:0000313" key="1">
    <source>
        <dbReference type="EMBL" id="MRY14417.1"/>
    </source>
</evidence>
<organism evidence="1">
    <name type="scientific">Parabacteroides goldsteinii</name>
    <dbReference type="NCBI Taxonomy" id="328812"/>
    <lineage>
        <taxon>Bacteria</taxon>
        <taxon>Pseudomonadati</taxon>
        <taxon>Bacteroidota</taxon>
        <taxon>Bacteroidia</taxon>
        <taxon>Bacteroidales</taxon>
        <taxon>Tannerellaceae</taxon>
        <taxon>Parabacteroides</taxon>
    </lineage>
</organism>
<accession>A0A6G1ZKF8</accession>
<gene>
    <name evidence="1" type="ORF">GKE01_23590</name>
</gene>
<reference evidence="1" key="1">
    <citation type="journal article" date="2019" name="Nat. Med.">
        <title>A library of human gut bacterial isolates paired with longitudinal multiomics data enables mechanistic microbiome research.</title>
        <authorList>
            <person name="Poyet M."/>
            <person name="Groussin M."/>
            <person name="Gibbons S.M."/>
            <person name="Avila-Pacheco J."/>
            <person name="Jiang X."/>
            <person name="Kearney S.M."/>
            <person name="Perrotta A.R."/>
            <person name="Berdy B."/>
            <person name="Zhao S."/>
            <person name="Lieberman T.D."/>
            <person name="Swanson P.K."/>
            <person name="Smith M."/>
            <person name="Roesemann S."/>
            <person name="Alexander J.E."/>
            <person name="Rich S.A."/>
            <person name="Livny J."/>
            <person name="Vlamakis H."/>
            <person name="Clish C."/>
            <person name="Bullock K."/>
            <person name="Deik A."/>
            <person name="Scott J."/>
            <person name="Pierce K.A."/>
            <person name="Xavier R.J."/>
            <person name="Alm E.J."/>
        </authorList>
    </citation>
    <scope>NUCLEOTIDE SEQUENCE</scope>
    <source>
        <strain evidence="1">BIOML-A4</strain>
    </source>
</reference>
<name>A0A6G1ZKF8_9BACT</name>
<proteinExistence type="predicted"/>
<sequence length="184" mass="20903">MRVRIHVDILRRPGTDRPFTGYSGIYDCKIFDRRSRQIIKRRKRNEDETSGDATVKIYNLPQNMATYRAAGTNEKTYPTATQQGKNQKENGPGSESDKLAGCTYIELAGIYKYDPSHTDGVKVKYTFYLGGNFTNDYNIARDYSYDITFRIAGPNSADVRVEITDGNVAIFDEVDVIKNIIVDF</sequence>
<dbReference type="EMBL" id="WKLP01000051">
    <property type="protein sequence ID" value="MRY14417.1"/>
    <property type="molecule type" value="Genomic_DNA"/>
</dbReference>